<protein>
    <submittedName>
        <fullName evidence="3">Armadillo-like helical</fullName>
    </submittedName>
</protein>
<keyword evidence="1" id="KW-0472">Membrane</keyword>
<dbReference type="InterPro" id="IPR004343">
    <property type="entry name" value="Plus-3_dom"/>
</dbReference>
<evidence type="ECO:0000259" key="2">
    <source>
        <dbReference type="SMART" id="SM00719"/>
    </source>
</evidence>
<sequence length="237" mass="27067">MASSSENETHRSLLSYFAFIILENIPLLYLKRSLVEELVKRPESFGRKLIGSYIPIISNPKDLSQRNSSSCIVERIPGNGNVPIRVCLRVPNMINYIPICILSNDDFSKIDTGGWRPCWGIARLTYEFTNLISKAFNVLPSAFLLLPRKNREINKVLVAKSQAEGLPTHMRGMVEALLSWQGSHKDLFKAKNFDEKRTFSRRCLRLYEVKITMRCEDSEYASTVGTLSRVVQYDGRT</sequence>
<dbReference type="OrthoDB" id="1745093at2759"/>
<keyword evidence="4" id="KW-1185">Reference proteome</keyword>
<dbReference type="SUPFAM" id="SSF159042">
    <property type="entry name" value="Plus3-like"/>
    <property type="match status" value="1"/>
</dbReference>
<proteinExistence type="predicted"/>
<name>A0A2U1QIE6_ARTAN</name>
<dbReference type="EMBL" id="PKPP01000100">
    <property type="protein sequence ID" value="PWA97800.1"/>
    <property type="molecule type" value="Genomic_DNA"/>
</dbReference>
<dbReference type="PANTHER" id="PTHR48445:SF1">
    <property type="entry name" value="OS02G0782100 PROTEIN"/>
    <property type="match status" value="1"/>
</dbReference>
<dbReference type="STRING" id="35608.A0A2U1QIE6"/>
<dbReference type="Proteomes" id="UP000245207">
    <property type="component" value="Unassembled WGS sequence"/>
</dbReference>
<dbReference type="GO" id="GO:0003677">
    <property type="term" value="F:DNA binding"/>
    <property type="evidence" value="ECO:0007669"/>
    <property type="project" value="InterPro"/>
</dbReference>
<feature type="transmembrane region" description="Helical" evidence="1">
    <location>
        <begin position="13"/>
        <end position="30"/>
    </location>
</feature>
<gene>
    <name evidence="3" type="ORF">CTI12_AA025800</name>
</gene>
<keyword evidence="1" id="KW-1133">Transmembrane helix</keyword>
<dbReference type="Gene3D" id="3.90.70.200">
    <property type="entry name" value="Plus-3 domain"/>
    <property type="match status" value="1"/>
</dbReference>
<comment type="caution">
    <text evidence="3">The sequence shown here is derived from an EMBL/GenBank/DDBJ whole genome shotgun (WGS) entry which is preliminary data.</text>
</comment>
<dbReference type="SMART" id="SM00719">
    <property type="entry name" value="Plus3"/>
    <property type="match status" value="1"/>
</dbReference>
<organism evidence="3 4">
    <name type="scientific">Artemisia annua</name>
    <name type="common">Sweet wormwood</name>
    <dbReference type="NCBI Taxonomy" id="35608"/>
    <lineage>
        <taxon>Eukaryota</taxon>
        <taxon>Viridiplantae</taxon>
        <taxon>Streptophyta</taxon>
        <taxon>Embryophyta</taxon>
        <taxon>Tracheophyta</taxon>
        <taxon>Spermatophyta</taxon>
        <taxon>Magnoliopsida</taxon>
        <taxon>eudicotyledons</taxon>
        <taxon>Gunneridae</taxon>
        <taxon>Pentapetalae</taxon>
        <taxon>asterids</taxon>
        <taxon>campanulids</taxon>
        <taxon>Asterales</taxon>
        <taxon>Asteraceae</taxon>
        <taxon>Asteroideae</taxon>
        <taxon>Anthemideae</taxon>
        <taxon>Artemisiinae</taxon>
        <taxon>Artemisia</taxon>
    </lineage>
</organism>
<accession>A0A2U1QIE6</accession>
<dbReference type="AlphaFoldDB" id="A0A2U1QIE6"/>
<evidence type="ECO:0000313" key="3">
    <source>
        <dbReference type="EMBL" id="PWA97800.1"/>
    </source>
</evidence>
<reference evidence="3 4" key="1">
    <citation type="journal article" date="2018" name="Mol. Plant">
        <title>The genome of Artemisia annua provides insight into the evolution of Asteraceae family and artemisinin biosynthesis.</title>
        <authorList>
            <person name="Shen Q."/>
            <person name="Zhang L."/>
            <person name="Liao Z."/>
            <person name="Wang S."/>
            <person name="Yan T."/>
            <person name="Shi P."/>
            <person name="Liu M."/>
            <person name="Fu X."/>
            <person name="Pan Q."/>
            <person name="Wang Y."/>
            <person name="Lv Z."/>
            <person name="Lu X."/>
            <person name="Zhang F."/>
            <person name="Jiang W."/>
            <person name="Ma Y."/>
            <person name="Chen M."/>
            <person name="Hao X."/>
            <person name="Li L."/>
            <person name="Tang Y."/>
            <person name="Lv G."/>
            <person name="Zhou Y."/>
            <person name="Sun X."/>
            <person name="Brodelius P.E."/>
            <person name="Rose J.K.C."/>
            <person name="Tang K."/>
        </authorList>
    </citation>
    <scope>NUCLEOTIDE SEQUENCE [LARGE SCALE GENOMIC DNA]</scope>
    <source>
        <strain evidence="4">cv. Huhao1</strain>
        <tissue evidence="3">Leaf</tissue>
    </source>
</reference>
<keyword evidence="1" id="KW-0812">Transmembrane</keyword>
<evidence type="ECO:0000256" key="1">
    <source>
        <dbReference type="SAM" id="Phobius"/>
    </source>
</evidence>
<evidence type="ECO:0000313" key="4">
    <source>
        <dbReference type="Proteomes" id="UP000245207"/>
    </source>
</evidence>
<dbReference type="PANTHER" id="PTHR48445">
    <property type="entry name" value="OS02G0782100 PROTEIN"/>
    <property type="match status" value="1"/>
</dbReference>
<dbReference type="InterPro" id="IPR036128">
    <property type="entry name" value="Plus3-like_sf"/>
</dbReference>
<feature type="domain" description="Plus3" evidence="2">
    <location>
        <begin position="19"/>
        <end position="121"/>
    </location>
</feature>